<reference evidence="5 6" key="1">
    <citation type="submission" date="2015-10" db="EMBL/GenBank/DDBJ databases">
        <title>Genome sequencing and analysis of members of genus Stenotrophomonas.</title>
        <authorList>
            <person name="Patil P.P."/>
            <person name="Midha S."/>
            <person name="Patil P.B."/>
        </authorList>
    </citation>
    <scope>NUCLEOTIDE SEQUENCE [LARGE SCALE GENOMIC DNA]</scope>
    <source>
        <strain evidence="5 6">JCM 9942</strain>
    </source>
</reference>
<dbReference type="AlphaFoldDB" id="A0A0R0AAN4"/>
<proteinExistence type="inferred from homology"/>
<dbReference type="HAMAP" id="MF_02128">
    <property type="entry name" value="TMP_kinase"/>
    <property type="match status" value="1"/>
</dbReference>
<feature type="binding site" evidence="2">
    <location>
        <position position="266"/>
    </location>
    <ligand>
        <name>substrate</name>
    </ligand>
</feature>
<dbReference type="GO" id="GO:0009030">
    <property type="term" value="F:thiamine-phosphate kinase activity"/>
    <property type="evidence" value="ECO:0007669"/>
    <property type="project" value="UniProtKB-UniRule"/>
</dbReference>
<keyword evidence="2" id="KW-0460">Magnesium</keyword>
<evidence type="ECO:0000256" key="1">
    <source>
        <dbReference type="ARBA" id="ARBA00022977"/>
    </source>
</evidence>
<feature type="binding site" evidence="2">
    <location>
        <position position="29"/>
    </location>
    <ligand>
        <name>Mg(2+)</name>
        <dbReference type="ChEBI" id="CHEBI:18420"/>
        <label>4</label>
    </ligand>
</feature>
<feature type="binding site" evidence="2">
    <location>
        <position position="121"/>
    </location>
    <ligand>
        <name>Mg(2+)</name>
        <dbReference type="ChEBI" id="CHEBI:18420"/>
        <label>1</label>
    </ligand>
</feature>
<dbReference type="Pfam" id="PF02769">
    <property type="entry name" value="AIRS_C"/>
    <property type="match status" value="1"/>
</dbReference>
<feature type="binding site" evidence="2">
    <location>
        <position position="74"/>
    </location>
    <ligand>
        <name>Mg(2+)</name>
        <dbReference type="ChEBI" id="CHEBI:18420"/>
        <label>2</label>
    </ligand>
</feature>
<keyword evidence="2" id="KW-0067">ATP-binding</keyword>
<feature type="binding site" evidence="2">
    <location>
        <position position="46"/>
    </location>
    <ligand>
        <name>Mg(2+)</name>
        <dbReference type="ChEBI" id="CHEBI:18420"/>
        <label>2</label>
    </ligand>
</feature>
<sequence length="324" mass="33543">MSLDEFGLIERIAARTRARADIALGIGDDAALLQLPPGQQLVVTADTLNAGVHFPPETLPADIGWKALAVNLSDLAAMGAQPAWCTLALSLPEADPDWIEAFADGFFALADAHGIALIGGDTTRGPLSISITAMGWVPAGQALRRDAARVGDDVWVSGHPGEAAAALQLWQQGGLDVRAAAVDGDLERLRQRLQRPAPRLQLGLALRGLAHAAADVSDGLLADLGHIASRSGVEAVVKGEAVPLSSALRRAFGAAAALDCALRGGDDYELCFTAAPEQRLALEAVASRLALPLTRIGVIVAGQGVRCEGDANGARASGYRHFTG</sequence>
<keyword evidence="2" id="KW-0479">Metal-binding</keyword>
<keyword evidence="2 5" id="KW-0418">Kinase</keyword>
<comment type="function">
    <text evidence="2">Catalyzes the ATP-dependent phosphorylation of thiamine-monophosphate (TMP) to form thiamine-pyrophosphate (TPP), the active form of vitamin B1.</text>
</comment>
<feature type="binding site" evidence="2">
    <location>
        <begin position="120"/>
        <end position="121"/>
    </location>
    <ligand>
        <name>ATP</name>
        <dbReference type="ChEBI" id="CHEBI:30616"/>
    </ligand>
</feature>
<dbReference type="GO" id="GO:0005524">
    <property type="term" value="F:ATP binding"/>
    <property type="evidence" value="ECO:0007669"/>
    <property type="project" value="UniProtKB-UniRule"/>
</dbReference>
<dbReference type="EC" id="2.7.4.16" evidence="2"/>
<dbReference type="GO" id="GO:0009228">
    <property type="term" value="P:thiamine biosynthetic process"/>
    <property type="evidence" value="ECO:0007669"/>
    <property type="project" value="UniProtKB-KW"/>
</dbReference>
<dbReference type="Proteomes" id="UP000050836">
    <property type="component" value="Unassembled WGS sequence"/>
</dbReference>
<dbReference type="NCBIfam" id="TIGR01379">
    <property type="entry name" value="thiL"/>
    <property type="match status" value="1"/>
</dbReference>
<dbReference type="RefSeq" id="WP_057506091.1">
    <property type="nucleotide sequence ID" value="NZ_LLXS01000021.1"/>
</dbReference>
<dbReference type="Gene3D" id="3.90.650.10">
    <property type="entry name" value="PurM-like C-terminal domain"/>
    <property type="match status" value="1"/>
</dbReference>
<dbReference type="SUPFAM" id="SSF55326">
    <property type="entry name" value="PurM N-terminal domain-like"/>
    <property type="match status" value="1"/>
</dbReference>
<feature type="binding site" evidence="2">
    <location>
        <position position="29"/>
    </location>
    <ligand>
        <name>Mg(2+)</name>
        <dbReference type="ChEBI" id="CHEBI:18420"/>
        <label>3</label>
    </ligand>
</feature>
<evidence type="ECO:0000259" key="4">
    <source>
        <dbReference type="Pfam" id="PF02769"/>
    </source>
</evidence>
<feature type="binding site" evidence="2">
    <location>
        <position position="145"/>
    </location>
    <ligand>
        <name>ATP</name>
        <dbReference type="ChEBI" id="CHEBI:30616"/>
    </ligand>
</feature>
<feature type="binding site" evidence="2">
    <location>
        <position position="74"/>
    </location>
    <ligand>
        <name>Mg(2+)</name>
        <dbReference type="ChEBI" id="CHEBI:18420"/>
        <label>4</label>
    </ligand>
</feature>
<protein>
    <recommendedName>
        <fullName evidence="2">Thiamine-monophosphate kinase</fullName>
        <shortName evidence="2">TMP kinase</shortName>
        <shortName evidence="2">Thiamine-phosphate kinase</shortName>
        <ecNumber evidence="2">2.7.4.16</ecNumber>
    </recommendedName>
</protein>
<evidence type="ECO:0000313" key="5">
    <source>
        <dbReference type="EMBL" id="KRG42022.1"/>
    </source>
</evidence>
<comment type="pathway">
    <text evidence="2">Cofactor biosynthesis; thiamine diphosphate biosynthesis; thiamine diphosphate from thiamine phosphate: step 1/1.</text>
</comment>
<feature type="binding site" evidence="2">
    <location>
        <position position="44"/>
    </location>
    <ligand>
        <name>Mg(2+)</name>
        <dbReference type="ChEBI" id="CHEBI:18420"/>
        <label>4</label>
    </ligand>
</feature>
<dbReference type="UniPathway" id="UPA00060">
    <property type="reaction ID" value="UER00142"/>
</dbReference>
<comment type="catalytic activity">
    <reaction evidence="2">
        <text>thiamine phosphate + ATP = thiamine diphosphate + ADP</text>
        <dbReference type="Rhea" id="RHEA:15913"/>
        <dbReference type="ChEBI" id="CHEBI:30616"/>
        <dbReference type="ChEBI" id="CHEBI:37575"/>
        <dbReference type="ChEBI" id="CHEBI:58937"/>
        <dbReference type="ChEBI" id="CHEBI:456216"/>
        <dbReference type="EC" id="2.7.4.16"/>
    </reaction>
</comment>
<feature type="binding site" evidence="2">
    <location>
        <position position="53"/>
    </location>
    <ligand>
        <name>substrate</name>
    </ligand>
</feature>
<comment type="caution">
    <text evidence="5">The sequence shown here is derived from an EMBL/GenBank/DDBJ whole genome shotgun (WGS) entry which is preliminary data.</text>
</comment>
<feature type="binding site" evidence="2">
    <location>
        <position position="218"/>
    </location>
    <ligand>
        <name>Mg(2+)</name>
        <dbReference type="ChEBI" id="CHEBI:18420"/>
        <label>5</label>
    </ligand>
</feature>
<dbReference type="InterPro" id="IPR010918">
    <property type="entry name" value="PurM-like_C_dom"/>
</dbReference>
<keyword evidence="2" id="KW-0808">Transferase</keyword>
<dbReference type="PIRSF" id="PIRSF005303">
    <property type="entry name" value="Thiam_monoph_kin"/>
    <property type="match status" value="1"/>
</dbReference>
<feature type="binding site" evidence="2">
    <location>
        <position position="217"/>
    </location>
    <ligand>
        <name>ATP</name>
        <dbReference type="ChEBI" id="CHEBI:30616"/>
    </ligand>
</feature>
<dbReference type="GO" id="GO:0009229">
    <property type="term" value="P:thiamine diphosphate biosynthetic process"/>
    <property type="evidence" value="ECO:0007669"/>
    <property type="project" value="UniProtKB-UniRule"/>
</dbReference>
<evidence type="ECO:0000259" key="3">
    <source>
        <dbReference type="Pfam" id="PF00586"/>
    </source>
</evidence>
<feature type="binding site" evidence="2">
    <location>
        <position position="319"/>
    </location>
    <ligand>
        <name>substrate</name>
    </ligand>
</feature>
<keyword evidence="2" id="KW-0547">Nucleotide-binding</keyword>
<dbReference type="SUPFAM" id="SSF56042">
    <property type="entry name" value="PurM C-terminal domain-like"/>
    <property type="match status" value="1"/>
</dbReference>
<feature type="domain" description="PurM-like N-terminal" evidence="3">
    <location>
        <begin position="27"/>
        <end position="137"/>
    </location>
</feature>
<feature type="binding site" evidence="2">
    <location>
        <position position="215"/>
    </location>
    <ligand>
        <name>Mg(2+)</name>
        <dbReference type="ChEBI" id="CHEBI:18420"/>
        <label>3</label>
    </ligand>
</feature>
<keyword evidence="1 2" id="KW-0784">Thiamine biosynthesis</keyword>
<comment type="caution">
    <text evidence="2">Lacks conserved residue(s) required for the propagation of feature annotation.</text>
</comment>
<dbReference type="Pfam" id="PF00586">
    <property type="entry name" value="AIRS"/>
    <property type="match status" value="1"/>
</dbReference>
<feature type="binding site" evidence="2">
    <location>
        <position position="46"/>
    </location>
    <ligand>
        <name>Mg(2+)</name>
        <dbReference type="ChEBI" id="CHEBI:18420"/>
        <label>1</label>
    </ligand>
</feature>
<gene>
    <name evidence="2" type="primary">thiL</name>
    <name evidence="5" type="ORF">ARC78_10095</name>
</gene>
<dbReference type="GO" id="GO:0000287">
    <property type="term" value="F:magnesium ion binding"/>
    <property type="evidence" value="ECO:0007669"/>
    <property type="project" value="UniProtKB-UniRule"/>
</dbReference>
<dbReference type="PANTHER" id="PTHR30270:SF0">
    <property type="entry name" value="THIAMINE-MONOPHOSPHATE KINASE"/>
    <property type="match status" value="1"/>
</dbReference>
<accession>A0A0R0AAN4</accession>
<dbReference type="CDD" id="cd02194">
    <property type="entry name" value="ThiL"/>
    <property type="match status" value="1"/>
</dbReference>
<feature type="binding site" evidence="2">
    <location>
        <position position="74"/>
    </location>
    <ligand>
        <name>Mg(2+)</name>
        <dbReference type="ChEBI" id="CHEBI:18420"/>
        <label>3</label>
    </ligand>
</feature>
<dbReference type="InterPro" id="IPR036921">
    <property type="entry name" value="PurM-like_N_sf"/>
</dbReference>
<dbReference type="EMBL" id="LLXS01000021">
    <property type="protein sequence ID" value="KRG42022.1"/>
    <property type="molecule type" value="Genomic_DNA"/>
</dbReference>
<organism evidence="5 6">
    <name type="scientific">Stenotrophomonas pictorum JCM 9942</name>
    <dbReference type="NCBI Taxonomy" id="1236960"/>
    <lineage>
        <taxon>Bacteria</taxon>
        <taxon>Pseudomonadati</taxon>
        <taxon>Pseudomonadota</taxon>
        <taxon>Gammaproteobacteria</taxon>
        <taxon>Lysobacterales</taxon>
        <taxon>Lysobacteraceae</taxon>
        <taxon>Stenotrophomonas</taxon>
    </lineage>
</organism>
<comment type="miscellaneous">
    <text evidence="2">Reaction mechanism of ThiL seems to utilize a direct, inline transfer of the gamma-phosphate of ATP to TMP rather than a phosphorylated enzyme intermediate.</text>
</comment>
<feature type="domain" description="PurM-like C-terminal" evidence="4">
    <location>
        <begin position="149"/>
        <end position="307"/>
    </location>
</feature>
<dbReference type="InterPro" id="IPR036676">
    <property type="entry name" value="PurM-like_C_sf"/>
</dbReference>
<evidence type="ECO:0000313" key="6">
    <source>
        <dbReference type="Proteomes" id="UP000050836"/>
    </source>
</evidence>
<name>A0A0R0AAN4_9GAMM</name>
<dbReference type="PANTHER" id="PTHR30270">
    <property type="entry name" value="THIAMINE-MONOPHOSPHATE KINASE"/>
    <property type="match status" value="1"/>
</dbReference>
<dbReference type="Gene3D" id="3.30.1330.10">
    <property type="entry name" value="PurM-like, N-terminal domain"/>
    <property type="match status" value="1"/>
</dbReference>
<keyword evidence="6" id="KW-1185">Reference proteome</keyword>
<dbReference type="InterPro" id="IPR006283">
    <property type="entry name" value="ThiL-like"/>
</dbReference>
<evidence type="ECO:0000256" key="2">
    <source>
        <dbReference type="HAMAP-Rule" id="MF_02128"/>
    </source>
</evidence>
<comment type="similarity">
    <text evidence="2">Belongs to the thiamine-monophosphate kinase family.</text>
</comment>
<dbReference type="InterPro" id="IPR016188">
    <property type="entry name" value="PurM-like_N"/>
</dbReference>